<reference evidence="1" key="1">
    <citation type="submission" date="2020-05" db="EMBL/GenBank/DDBJ databases">
        <title>WGS assembly of Panicum virgatum.</title>
        <authorList>
            <person name="Lovell J.T."/>
            <person name="Jenkins J."/>
            <person name="Shu S."/>
            <person name="Juenger T.E."/>
            <person name="Schmutz J."/>
        </authorList>
    </citation>
    <scope>NUCLEOTIDE SEQUENCE</scope>
    <source>
        <strain evidence="1">AP13</strain>
    </source>
</reference>
<dbReference type="EMBL" id="CM029039">
    <property type="protein sequence ID" value="KAG2639503.1"/>
    <property type="molecule type" value="Genomic_DNA"/>
</dbReference>
<organism evidence="1 2">
    <name type="scientific">Panicum virgatum</name>
    <name type="common">Blackwell switchgrass</name>
    <dbReference type="NCBI Taxonomy" id="38727"/>
    <lineage>
        <taxon>Eukaryota</taxon>
        <taxon>Viridiplantae</taxon>
        <taxon>Streptophyta</taxon>
        <taxon>Embryophyta</taxon>
        <taxon>Tracheophyta</taxon>
        <taxon>Spermatophyta</taxon>
        <taxon>Magnoliopsida</taxon>
        <taxon>Liliopsida</taxon>
        <taxon>Poales</taxon>
        <taxon>Poaceae</taxon>
        <taxon>PACMAD clade</taxon>
        <taxon>Panicoideae</taxon>
        <taxon>Panicodae</taxon>
        <taxon>Paniceae</taxon>
        <taxon>Panicinae</taxon>
        <taxon>Panicum</taxon>
        <taxon>Panicum sect. Hiantes</taxon>
    </lineage>
</organism>
<gene>
    <name evidence="1" type="ORF">PVAP13_2KG009664</name>
</gene>
<protein>
    <submittedName>
        <fullName evidence="1">Uncharacterized protein</fullName>
    </submittedName>
</protein>
<accession>A0A8T0W4F6</accession>
<comment type="caution">
    <text evidence="1">The sequence shown here is derived from an EMBL/GenBank/DDBJ whole genome shotgun (WGS) entry which is preliminary data.</text>
</comment>
<name>A0A8T0W4F6_PANVG</name>
<evidence type="ECO:0000313" key="1">
    <source>
        <dbReference type="EMBL" id="KAG2639503.1"/>
    </source>
</evidence>
<sequence length="71" mass="8038">MTRKIFSSSMSLSLQPCCQLYNLFTGPLFLCHVELSRPYMLPAAIVCMHLEFPVGRDLNNFSCSSTLICFL</sequence>
<evidence type="ECO:0000313" key="2">
    <source>
        <dbReference type="Proteomes" id="UP000823388"/>
    </source>
</evidence>
<keyword evidence="2" id="KW-1185">Reference proteome</keyword>
<dbReference type="AlphaFoldDB" id="A0A8T0W4F6"/>
<proteinExistence type="predicted"/>
<dbReference type="Proteomes" id="UP000823388">
    <property type="component" value="Chromosome 2K"/>
</dbReference>